<protein>
    <submittedName>
        <fullName evidence="1">Uncharacterized protein</fullName>
    </submittedName>
</protein>
<comment type="caution">
    <text evidence="1">The sequence shown here is derived from an EMBL/GenBank/DDBJ whole genome shotgun (WGS) entry which is preliminary data.</text>
</comment>
<proteinExistence type="predicted"/>
<dbReference type="PATRIC" id="fig|199198.4.peg.120"/>
<organism evidence="1 2">
    <name type="scientific">Pseudomonas syringae pv. aceris</name>
    <dbReference type="NCBI Taxonomy" id="199198"/>
    <lineage>
        <taxon>Bacteria</taxon>
        <taxon>Pseudomonadati</taxon>
        <taxon>Pseudomonadota</taxon>
        <taxon>Gammaproteobacteria</taxon>
        <taxon>Pseudomonadales</taxon>
        <taxon>Pseudomonadaceae</taxon>
        <taxon>Pseudomonas</taxon>
        <taxon>Pseudomonas syringae</taxon>
    </lineage>
</organism>
<gene>
    <name evidence="1" type="ORF">ALO91_101872</name>
</gene>
<dbReference type="EMBL" id="LJPM01000171">
    <property type="protein sequence ID" value="KPW22881.1"/>
    <property type="molecule type" value="Genomic_DNA"/>
</dbReference>
<accession>A0A0L8IID0</accession>
<dbReference type="AlphaFoldDB" id="A0A0L8IID0"/>
<reference evidence="1 2" key="1">
    <citation type="submission" date="2015-09" db="EMBL/GenBank/DDBJ databases">
        <title>Genome announcement of multiple Pseudomonas syringae strains.</title>
        <authorList>
            <person name="Thakur S."/>
            <person name="Wang P.W."/>
            <person name="Gong Y."/>
            <person name="Weir B.S."/>
            <person name="Guttman D.S."/>
        </authorList>
    </citation>
    <scope>NUCLEOTIDE SEQUENCE [LARGE SCALE GENOMIC DNA]</scope>
    <source>
        <strain evidence="1 2">ICMP2802</strain>
    </source>
</reference>
<evidence type="ECO:0000313" key="2">
    <source>
        <dbReference type="Proteomes" id="UP000050297"/>
    </source>
</evidence>
<name>A0A0L8IID0_PSESX</name>
<dbReference type="Proteomes" id="UP000050297">
    <property type="component" value="Unassembled WGS sequence"/>
</dbReference>
<evidence type="ECO:0000313" key="1">
    <source>
        <dbReference type="EMBL" id="KPW22881.1"/>
    </source>
</evidence>
<sequence length="41" mass="4505">MTISSFLSPIGRKPLKRRGGCFFHDGSLPIACAHLSQFQTV</sequence>